<feature type="transmembrane region" description="Helical" evidence="1">
    <location>
        <begin position="347"/>
        <end position="365"/>
    </location>
</feature>
<dbReference type="Pfam" id="PF19040">
    <property type="entry name" value="SGNH"/>
    <property type="match status" value="1"/>
</dbReference>
<keyword evidence="5" id="KW-1185">Reference proteome</keyword>
<dbReference type="AlphaFoldDB" id="M5EK76"/>
<evidence type="ECO:0000259" key="3">
    <source>
        <dbReference type="Pfam" id="PF19040"/>
    </source>
</evidence>
<feature type="transmembrane region" description="Helical" evidence="1">
    <location>
        <begin position="74"/>
        <end position="93"/>
    </location>
</feature>
<feature type="transmembrane region" description="Helical" evidence="1">
    <location>
        <begin position="218"/>
        <end position="237"/>
    </location>
</feature>
<name>M5EK76_9HYPH</name>
<accession>M5EK76</accession>
<keyword evidence="1" id="KW-1133">Transmembrane helix</keyword>
<dbReference type="InterPro" id="IPR002656">
    <property type="entry name" value="Acyl_transf_3_dom"/>
</dbReference>
<evidence type="ECO:0000313" key="5">
    <source>
        <dbReference type="Proteomes" id="UP000012062"/>
    </source>
</evidence>
<evidence type="ECO:0000256" key="1">
    <source>
        <dbReference type="SAM" id="Phobius"/>
    </source>
</evidence>
<feature type="transmembrane region" description="Helical" evidence="1">
    <location>
        <begin position="189"/>
        <end position="211"/>
    </location>
</feature>
<dbReference type="GO" id="GO:0016020">
    <property type="term" value="C:membrane"/>
    <property type="evidence" value="ECO:0007669"/>
    <property type="project" value="TreeGrafter"/>
</dbReference>
<dbReference type="SUPFAM" id="SSF52266">
    <property type="entry name" value="SGNH hydrolase"/>
    <property type="match status" value="1"/>
</dbReference>
<dbReference type="RefSeq" id="WP_008873595.1">
    <property type="nucleotide sequence ID" value="NZ_CAUM01000040.1"/>
</dbReference>
<dbReference type="InterPro" id="IPR043968">
    <property type="entry name" value="SGNH"/>
</dbReference>
<feature type="transmembrane region" description="Helical" evidence="1">
    <location>
        <begin position="269"/>
        <end position="288"/>
    </location>
</feature>
<protein>
    <submittedName>
        <fullName evidence="4">Acyltransferase 3</fullName>
    </submittedName>
</protein>
<feature type="transmembrane region" description="Helical" evidence="1">
    <location>
        <begin position="243"/>
        <end position="262"/>
    </location>
</feature>
<dbReference type="InterPro" id="IPR050879">
    <property type="entry name" value="Acyltransferase_3"/>
</dbReference>
<reference evidence="4 5" key="1">
    <citation type="submission" date="2013-02" db="EMBL/GenBank/DDBJ databases">
        <authorList>
            <person name="Genoscope - CEA"/>
        </authorList>
    </citation>
    <scope>NUCLEOTIDE SEQUENCE [LARGE SCALE GENOMIC DNA]</scope>
    <source>
        <strain evidence="4 5">STM 2683</strain>
    </source>
</reference>
<keyword evidence="4" id="KW-0012">Acyltransferase</keyword>
<feature type="transmembrane region" description="Helical" evidence="1">
    <location>
        <begin position="164"/>
        <end position="183"/>
    </location>
</feature>
<feature type="transmembrane region" description="Helical" evidence="1">
    <location>
        <begin position="308"/>
        <end position="326"/>
    </location>
</feature>
<dbReference type="eggNOG" id="COG1835">
    <property type="taxonomic scope" value="Bacteria"/>
</dbReference>
<dbReference type="Proteomes" id="UP000012062">
    <property type="component" value="Unassembled WGS sequence"/>
</dbReference>
<dbReference type="OrthoDB" id="9796461at2"/>
<feature type="domain" description="SGNH" evidence="3">
    <location>
        <begin position="412"/>
        <end position="617"/>
    </location>
</feature>
<feature type="domain" description="Acyltransferase 3" evidence="2">
    <location>
        <begin position="8"/>
        <end position="326"/>
    </location>
</feature>
<dbReference type="PANTHER" id="PTHR23028:SF53">
    <property type="entry name" value="ACYL_TRANSF_3 DOMAIN-CONTAINING PROTEIN"/>
    <property type="match status" value="1"/>
</dbReference>
<dbReference type="GO" id="GO:0009103">
    <property type="term" value="P:lipopolysaccharide biosynthetic process"/>
    <property type="evidence" value="ECO:0007669"/>
    <property type="project" value="TreeGrafter"/>
</dbReference>
<dbReference type="PANTHER" id="PTHR23028">
    <property type="entry name" value="ACETYLTRANSFERASE"/>
    <property type="match status" value="1"/>
</dbReference>
<organism evidence="4 5">
    <name type="scientific">Mesorhizobium metallidurans STM 2683</name>
    <dbReference type="NCBI Taxonomy" id="1297569"/>
    <lineage>
        <taxon>Bacteria</taxon>
        <taxon>Pseudomonadati</taxon>
        <taxon>Pseudomonadota</taxon>
        <taxon>Alphaproteobacteria</taxon>
        <taxon>Hyphomicrobiales</taxon>
        <taxon>Phyllobacteriaceae</taxon>
        <taxon>Mesorhizobium</taxon>
    </lineage>
</organism>
<sequence>MGIAYRREIDGLRAIAVIPVLLFHADVPYFSGGYVGVDVFFVVSGYLITSLIAAELTSGRFSLFEFYERRARRILPALLLVVLCCIPFAWLFMQPADFASFGKSVSATALFVSNFHFWRYSGYFDAFAGRLPLLHTWSLAIEEQFYLVFPIALLLIFRFGRKATVVSIALVGIASFLLGEWAWRNDPLANFYLAPTRAWELMAGALCAFAPEMTKRRYGSALAAMGLVMILVSVFYYDPATPFPSAYALLPVGGAVLIILFATKGTPTAILLSNPVPVGIGLISYSLYLWHQPLFAFAGILAPAELSGWAITGLLGLSFVLAALTWRFVERPFRAGGAGRLMPQGRLLAPATLSLILLAGIGTTIDRADGFDYWLSDQQREIMAFKAYERSGLYRERSCFLDLDQGAEEFSPDCAAGQSLIWGDSHAAALAPGLRAKLPGGLAQFTASRCPPLDANGDPRCAAINQAVMASLETGHYQRIFIHADWAAHRLDYKSAFQATIDAIRRISPDAPIYIIGGVPQWRPTLPDRMVGAGQDLQLGMTTRVDAGLLSWLRDSDRRVADAVDGIENTSFHSLLDLLCSGDLCISAAQHDGIKEPLSWDHAHLTKSGSILVAKRLMTSINGTPSASDHVPPAL</sequence>
<comment type="caution">
    <text evidence="4">The sequence shown here is derived from an EMBL/GenBank/DDBJ whole genome shotgun (WGS) entry which is preliminary data.</text>
</comment>
<feature type="transmembrane region" description="Helical" evidence="1">
    <location>
        <begin position="137"/>
        <end position="157"/>
    </location>
</feature>
<feature type="transmembrane region" description="Helical" evidence="1">
    <location>
        <begin position="36"/>
        <end position="54"/>
    </location>
</feature>
<proteinExistence type="predicted"/>
<dbReference type="GO" id="GO:0016747">
    <property type="term" value="F:acyltransferase activity, transferring groups other than amino-acyl groups"/>
    <property type="evidence" value="ECO:0007669"/>
    <property type="project" value="InterPro"/>
</dbReference>
<feature type="transmembrane region" description="Helical" evidence="1">
    <location>
        <begin position="12"/>
        <end position="30"/>
    </location>
</feature>
<evidence type="ECO:0000313" key="4">
    <source>
        <dbReference type="EMBL" id="CCV04620.1"/>
    </source>
</evidence>
<gene>
    <name evidence="4" type="ORF">MESS2_1340023</name>
</gene>
<keyword evidence="4" id="KW-0808">Transferase</keyword>
<keyword evidence="1" id="KW-0472">Membrane</keyword>
<keyword evidence="1" id="KW-0812">Transmembrane</keyword>
<evidence type="ECO:0000259" key="2">
    <source>
        <dbReference type="Pfam" id="PF01757"/>
    </source>
</evidence>
<dbReference type="Pfam" id="PF01757">
    <property type="entry name" value="Acyl_transf_3"/>
    <property type="match status" value="1"/>
</dbReference>
<dbReference type="EMBL" id="CAUM01000040">
    <property type="protein sequence ID" value="CCV04620.1"/>
    <property type="molecule type" value="Genomic_DNA"/>
</dbReference>